<dbReference type="RefSeq" id="WP_182811664.1">
    <property type="nucleotide sequence ID" value="NZ_JACJFM010000054.1"/>
</dbReference>
<dbReference type="GO" id="GO:0009236">
    <property type="term" value="P:cobalamin biosynthetic process"/>
    <property type="evidence" value="ECO:0007669"/>
    <property type="project" value="UniProtKB-UniPathway"/>
</dbReference>
<evidence type="ECO:0000313" key="5">
    <source>
        <dbReference type="Proteomes" id="UP000565262"/>
    </source>
</evidence>
<dbReference type="AlphaFoldDB" id="A0A839IZA9"/>
<evidence type="ECO:0000256" key="3">
    <source>
        <dbReference type="ARBA" id="ARBA00023002"/>
    </source>
</evidence>
<dbReference type="InterPro" id="IPR003723">
    <property type="entry name" value="Precorrin-6x_reduct"/>
</dbReference>
<dbReference type="UniPathway" id="UPA00148"/>
<evidence type="ECO:0000256" key="1">
    <source>
        <dbReference type="ARBA" id="ARBA00004953"/>
    </source>
</evidence>
<dbReference type="Proteomes" id="UP000565262">
    <property type="component" value="Unassembled WGS sequence"/>
</dbReference>
<reference evidence="4 5" key="1">
    <citation type="submission" date="2020-08" db="EMBL/GenBank/DDBJ databases">
        <title>Oceanospirillum sp. nov. isolated from marine sediment.</title>
        <authorList>
            <person name="Ji X."/>
        </authorList>
    </citation>
    <scope>NUCLEOTIDE SEQUENCE [LARGE SCALE GENOMIC DNA]</scope>
    <source>
        <strain evidence="4 5">D5</strain>
    </source>
</reference>
<evidence type="ECO:0000256" key="2">
    <source>
        <dbReference type="ARBA" id="ARBA00022573"/>
    </source>
</evidence>
<comment type="caution">
    <text evidence="4">The sequence shown here is derived from an EMBL/GenBank/DDBJ whole genome shotgun (WGS) entry which is preliminary data.</text>
</comment>
<dbReference type="EMBL" id="JACJFM010000054">
    <property type="protein sequence ID" value="MBB1489436.1"/>
    <property type="molecule type" value="Genomic_DNA"/>
</dbReference>
<name>A0A839IZA9_9GAMM</name>
<sequence>MSKILLLGGTSDGRKLAARLHKAGFQVIYSVAGLVRMPELDCEVISGGFSQFAPERVLDKEEHNPSVSGLVSFLKTQQVALILDVTHPYAVNMSTHAVQAAEAEQIPCWRFHRPAWEMQEGDRWSSFVDWHEMLQQLRSRQGGVLLTTGQLTQSELDQLMDAVNQSAVKTTELSHGKVSQGSLDRSEPEPLRIVMRTAAPSRVELPEEIHWIKAIGPFDAGNEKALLEEHGIQVVVSKNSGGKATQGKLDAARALGIEVFMLQRPELPEATRSFSDPDQVFAELISRTQSGSL</sequence>
<dbReference type="Pfam" id="PF02571">
    <property type="entry name" value="CbiJ"/>
    <property type="match status" value="1"/>
</dbReference>
<organism evidence="4 5">
    <name type="scientific">Oceanospirillum sediminis</name>
    <dbReference type="NCBI Taxonomy" id="2760088"/>
    <lineage>
        <taxon>Bacteria</taxon>
        <taxon>Pseudomonadati</taxon>
        <taxon>Pseudomonadota</taxon>
        <taxon>Gammaproteobacteria</taxon>
        <taxon>Oceanospirillales</taxon>
        <taxon>Oceanospirillaceae</taxon>
        <taxon>Oceanospirillum</taxon>
    </lineage>
</organism>
<gene>
    <name evidence="4" type="ORF">H4O21_22765</name>
</gene>
<keyword evidence="3" id="KW-0560">Oxidoreductase</keyword>
<dbReference type="PROSITE" id="PS51014">
    <property type="entry name" value="COBK_CBIJ"/>
    <property type="match status" value="1"/>
</dbReference>
<keyword evidence="5" id="KW-1185">Reference proteome</keyword>
<accession>A0A839IZA9</accession>
<dbReference type="GO" id="GO:0016994">
    <property type="term" value="F:precorrin-6A reductase activity"/>
    <property type="evidence" value="ECO:0007669"/>
    <property type="project" value="InterPro"/>
</dbReference>
<evidence type="ECO:0000313" key="4">
    <source>
        <dbReference type="EMBL" id="MBB1489436.1"/>
    </source>
</evidence>
<proteinExistence type="predicted"/>
<dbReference type="PANTHER" id="PTHR36925">
    <property type="entry name" value="COBALT-PRECORRIN-6A REDUCTASE"/>
    <property type="match status" value="1"/>
</dbReference>
<dbReference type="PANTHER" id="PTHR36925:SF1">
    <property type="entry name" value="COBALT-PRECORRIN-6A REDUCTASE"/>
    <property type="match status" value="1"/>
</dbReference>
<comment type="pathway">
    <text evidence="1">Cofactor biosynthesis; adenosylcobalamin biosynthesis.</text>
</comment>
<keyword evidence="2" id="KW-0169">Cobalamin biosynthesis</keyword>
<protein>
    <submittedName>
        <fullName evidence="4">Precorrin-6A/cobalt-precorrin-6A reductase</fullName>
    </submittedName>
</protein>